<protein>
    <recommendedName>
        <fullName evidence="1">KIB1-4 beta-propeller domain-containing protein</fullName>
    </recommendedName>
</protein>
<proteinExistence type="predicted"/>
<evidence type="ECO:0000313" key="3">
    <source>
        <dbReference type="Proteomes" id="UP000327013"/>
    </source>
</evidence>
<sequence length="105" mass="11667">MVFYTDGLGLEELAFIRLGFKVFKLLVLDGEKKWVQTKDPNVLGGGALLLDDNTSTYVPASDLLGCHPNFMYFVDCCVPGYTHLAGVCLSPYEVDIFHLRDGSFQ</sequence>
<dbReference type="AlphaFoldDB" id="A0A660KQD5"/>
<dbReference type="Pfam" id="PF03478">
    <property type="entry name" value="Beta-prop_KIB1-4"/>
    <property type="match status" value="1"/>
</dbReference>
<feature type="domain" description="KIB1-4 beta-propeller" evidence="1">
    <location>
        <begin position="18"/>
        <end position="83"/>
    </location>
</feature>
<organism evidence="2 3">
    <name type="scientific">Carpinus fangiana</name>
    <dbReference type="NCBI Taxonomy" id="176857"/>
    <lineage>
        <taxon>Eukaryota</taxon>
        <taxon>Viridiplantae</taxon>
        <taxon>Streptophyta</taxon>
        <taxon>Embryophyta</taxon>
        <taxon>Tracheophyta</taxon>
        <taxon>Spermatophyta</taxon>
        <taxon>Magnoliopsida</taxon>
        <taxon>eudicotyledons</taxon>
        <taxon>Gunneridae</taxon>
        <taxon>Pentapetalae</taxon>
        <taxon>rosids</taxon>
        <taxon>fabids</taxon>
        <taxon>Fagales</taxon>
        <taxon>Betulaceae</taxon>
        <taxon>Carpinus</taxon>
    </lineage>
</organism>
<dbReference type="Proteomes" id="UP000327013">
    <property type="component" value="Chromosome 4"/>
</dbReference>
<dbReference type="EMBL" id="CM017324">
    <property type="protein sequence ID" value="KAE8037941.1"/>
    <property type="molecule type" value="Genomic_DNA"/>
</dbReference>
<reference evidence="2 3" key="1">
    <citation type="submission" date="2019-06" db="EMBL/GenBank/DDBJ databases">
        <title>A chromosomal-level reference genome of Carpinus fangiana (Coryloideae, Betulaceae).</title>
        <authorList>
            <person name="Yang X."/>
            <person name="Wang Z."/>
            <person name="Zhang L."/>
            <person name="Hao G."/>
            <person name="Liu J."/>
            <person name="Yang Y."/>
        </authorList>
    </citation>
    <scope>NUCLEOTIDE SEQUENCE [LARGE SCALE GENOMIC DNA]</scope>
    <source>
        <strain evidence="2">Cfa_2016G</strain>
        <tissue evidence="2">Leaf</tissue>
    </source>
</reference>
<evidence type="ECO:0000259" key="1">
    <source>
        <dbReference type="Pfam" id="PF03478"/>
    </source>
</evidence>
<keyword evidence="3" id="KW-1185">Reference proteome</keyword>
<dbReference type="InterPro" id="IPR005174">
    <property type="entry name" value="KIB1-4_b-propeller"/>
</dbReference>
<name>A0A660KQD5_9ROSI</name>
<accession>A0A660KQD5</accession>
<gene>
    <name evidence="2" type="ORF">FH972_010491</name>
</gene>
<evidence type="ECO:0000313" key="2">
    <source>
        <dbReference type="EMBL" id="KAE8037941.1"/>
    </source>
</evidence>